<dbReference type="InterPro" id="IPR020144">
    <property type="entry name" value="SpoVAB"/>
</dbReference>
<proteinExistence type="predicted"/>
<dbReference type="Proteomes" id="UP000270219">
    <property type="component" value="Unassembled WGS sequence"/>
</dbReference>
<comment type="caution">
    <text evidence="2">The sequence shown here is derived from an EMBL/GenBank/DDBJ whole genome shotgun (WGS) entry which is preliminary data.</text>
</comment>
<accession>A0A498DDM4</accession>
<sequence length="143" mass="15822">MVGIILLNLLQIVIGFSGGLAVGGGFVAFITVLGIIPRLIQLSKTNNYIKVYSGCVILGLLFGSYLSFADVNLNHPVILLFIWGMFHGIFNGMLAAALTEVLNVFPILSRRIRVDRNLLLLLMAIMFGKIFGSLFQWLYFVKL</sequence>
<feature type="transmembrane region" description="Helical" evidence="1">
    <location>
        <begin position="12"/>
        <end position="36"/>
    </location>
</feature>
<name>A0A498DDM4_9BACI</name>
<feature type="transmembrane region" description="Helical" evidence="1">
    <location>
        <begin position="48"/>
        <end position="68"/>
    </location>
</feature>
<organism evidence="2 3">
    <name type="scientific">Oceanobacillus piezotolerans</name>
    <dbReference type="NCBI Taxonomy" id="2448030"/>
    <lineage>
        <taxon>Bacteria</taxon>
        <taxon>Bacillati</taxon>
        <taxon>Bacillota</taxon>
        <taxon>Bacilli</taxon>
        <taxon>Bacillales</taxon>
        <taxon>Bacillaceae</taxon>
        <taxon>Oceanobacillus</taxon>
    </lineage>
</organism>
<keyword evidence="3" id="KW-1185">Reference proteome</keyword>
<reference evidence="2 3" key="1">
    <citation type="submission" date="2018-10" db="EMBL/GenBank/DDBJ databases">
        <title>Oceanobacillus sp. YLB-02 draft genome.</title>
        <authorList>
            <person name="Yu L."/>
        </authorList>
    </citation>
    <scope>NUCLEOTIDE SEQUENCE [LARGE SCALE GENOMIC DNA]</scope>
    <source>
        <strain evidence="2 3">YLB-02</strain>
    </source>
</reference>
<feature type="transmembrane region" description="Helical" evidence="1">
    <location>
        <begin position="117"/>
        <end position="140"/>
    </location>
</feature>
<keyword evidence="1" id="KW-0472">Membrane</keyword>
<evidence type="ECO:0000313" key="3">
    <source>
        <dbReference type="Proteomes" id="UP000270219"/>
    </source>
</evidence>
<evidence type="ECO:0000256" key="1">
    <source>
        <dbReference type="SAM" id="Phobius"/>
    </source>
</evidence>
<keyword evidence="1" id="KW-0812">Transmembrane</keyword>
<dbReference type="RefSeq" id="WP_121521067.1">
    <property type="nucleotide sequence ID" value="NZ_RCHR01000001.1"/>
</dbReference>
<protein>
    <submittedName>
        <fullName evidence="2">Stage V sporulation protein AB</fullName>
    </submittedName>
</protein>
<dbReference type="Pfam" id="PF13782">
    <property type="entry name" value="SpoVAB"/>
    <property type="match status" value="1"/>
</dbReference>
<dbReference type="OrthoDB" id="9790504at2"/>
<feature type="transmembrane region" description="Helical" evidence="1">
    <location>
        <begin position="80"/>
        <end position="105"/>
    </location>
</feature>
<evidence type="ECO:0000313" key="2">
    <source>
        <dbReference type="EMBL" id="RLL48156.1"/>
    </source>
</evidence>
<dbReference type="AlphaFoldDB" id="A0A498DDM4"/>
<dbReference type="EMBL" id="RCHR01000001">
    <property type="protein sequence ID" value="RLL48156.1"/>
    <property type="molecule type" value="Genomic_DNA"/>
</dbReference>
<gene>
    <name evidence="2" type="ORF">D8M04_02455</name>
</gene>
<keyword evidence="1" id="KW-1133">Transmembrane helix</keyword>